<dbReference type="PANTHER" id="PTHR30461:SF23">
    <property type="entry name" value="DNA RECOMBINASE-RELATED"/>
    <property type="match status" value="1"/>
</dbReference>
<dbReference type="GO" id="GO:0003677">
    <property type="term" value="F:DNA binding"/>
    <property type="evidence" value="ECO:0007669"/>
    <property type="project" value="InterPro"/>
</dbReference>
<dbReference type="InterPro" id="IPR006119">
    <property type="entry name" value="Resolv_N"/>
</dbReference>
<name>A0A2T0W870_9LACT</name>
<dbReference type="SMART" id="SM00857">
    <property type="entry name" value="Resolvase"/>
    <property type="match status" value="1"/>
</dbReference>
<dbReference type="Pfam" id="PF13408">
    <property type="entry name" value="Zn_ribbon_recom"/>
    <property type="match status" value="1"/>
</dbReference>
<keyword evidence="5" id="KW-1185">Reference proteome</keyword>
<evidence type="ECO:0000259" key="3">
    <source>
        <dbReference type="PROSITE" id="PS51737"/>
    </source>
</evidence>
<dbReference type="Proteomes" id="UP000238205">
    <property type="component" value="Unassembled WGS sequence"/>
</dbReference>
<dbReference type="InterPro" id="IPR011109">
    <property type="entry name" value="DNA_bind_recombinase_dom"/>
</dbReference>
<dbReference type="PROSITE" id="PS51736">
    <property type="entry name" value="RECOMBINASES_3"/>
    <property type="match status" value="1"/>
</dbReference>
<dbReference type="PANTHER" id="PTHR30461">
    <property type="entry name" value="DNA-INVERTASE FROM LAMBDOID PROPHAGE"/>
    <property type="match status" value="1"/>
</dbReference>
<dbReference type="GO" id="GO:0000150">
    <property type="term" value="F:DNA strand exchange activity"/>
    <property type="evidence" value="ECO:0007669"/>
    <property type="project" value="InterPro"/>
</dbReference>
<dbReference type="CDD" id="cd00338">
    <property type="entry name" value="Ser_Recombinase"/>
    <property type="match status" value="1"/>
</dbReference>
<feature type="domain" description="Recombinase" evidence="3">
    <location>
        <begin position="156"/>
        <end position="288"/>
    </location>
</feature>
<feature type="domain" description="Resolvase/invertase-type recombinase catalytic" evidence="2">
    <location>
        <begin position="2"/>
        <end position="148"/>
    </location>
</feature>
<dbReference type="InterPro" id="IPR050639">
    <property type="entry name" value="SSR_resolvase"/>
</dbReference>
<comment type="caution">
    <text evidence="4">The sequence shown here is derived from an EMBL/GenBank/DDBJ whole genome shotgun (WGS) entry which is preliminary data.</text>
</comment>
<dbReference type="AlphaFoldDB" id="A0A2T0W870"/>
<proteinExistence type="predicted"/>
<evidence type="ECO:0000313" key="4">
    <source>
        <dbReference type="EMBL" id="PRY82880.1"/>
    </source>
</evidence>
<sequence length="499" mass="57568">MKAALYARVSTHREEQKNSLHNQDLIAQKLATDMGMTIERKYIESVSGRVLKNRKAIQELLKDARNGVFEVLIVKSVSRLSRDLVKSKEIANQLERLGVRLIMPEDHYDSDDSDNTFNFNLMALFAEHESVKMSEKIKLGIRASAREGNFTGSVAPFGYRLIEKSKRLEIDEETGPFVQEIFNLYLYNGWGMSKIGNYLMENNIKAPGGGNRWHQNTVSGILKNPHYTGMLVQHRTSTSKFLAESESYRLRNSVEENNQVSIENAHPPLISHKQFQEVQNLIESKKQNRSNGKESLFAHIAFCADCGIGMNYKADRRKKGAYVCGGYVKHTKKFCSSHIIEEAKLIETISQDVSSMVEGQHNRNAFYDLAKMKASALQTTINQQITILDKEYKSLDDDFEYYVSLHKKDLCTDVQLLNKNTDIQTQQSEILERKMELEREKEQKKDMEANIHAFERIIDRFLKLDIRDKDILKSVLRQLIDKILVYENQEIVIHYKFLP</sequence>
<accession>A0A2T0W870</accession>
<dbReference type="Gene3D" id="3.40.50.1390">
    <property type="entry name" value="Resolvase, N-terminal catalytic domain"/>
    <property type="match status" value="1"/>
</dbReference>
<dbReference type="PROSITE" id="PS51737">
    <property type="entry name" value="RECOMBINASE_DNA_BIND"/>
    <property type="match status" value="1"/>
</dbReference>
<keyword evidence="1" id="KW-0175">Coiled coil</keyword>
<dbReference type="RefSeq" id="WP_106192625.1">
    <property type="nucleotide sequence ID" value="NZ_PVTO01000008.1"/>
</dbReference>
<feature type="coiled-coil region" evidence="1">
    <location>
        <begin position="423"/>
        <end position="457"/>
    </location>
</feature>
<dbReference type="InterPro" id="IPR038109">
    <property type="entry name" value="DNA_bind_recomb_sf"/>
</dbReference>
<evidence type="ECO:0000256" key="1">
    <source>
        <dbReference type="SAM" id="Coils"/>
    </source>
</evidence>
<dbReference type="Pfam" id="PF07508">
    <property type="entry name" value="Recombinase"/>
    <property type="match status" value="1"/>
</dbReference>
<dbReference type="SUPFAM" id="SSF53041">
    <property type="entry name" value="Resolvase-like"/>
    <property type="match status" value="1"/>
</dbReference>
<reference evidence="4 5" key="1">
    <citation type="submission" date="2018-03" db="EMBL/GenBank/DDBJ databases">
        <title>Genomic Encyclopedia of Archaeal and Bacterial Type Strains, Phase II (KMG-II): from individual species to whole genera.</title>
        <authorList>
            <person name="Goeker M."/>
        </authorList>
    </citation>
    <scope>NUCLEOTIDE SEQUENCE [LARGE SCALE GENOMIC DNA]</scope>
    <source>
        <strain evidence="4 5">DSM 13175</strain>
    </source>
</reference>
<evidence type="ECO:0000313" key="5">
    <source>
        <dbReference type="Proteomes" id="UP000238205"/>
    </source>
</evidence>
<dbReference type="InterPro" id="IPR036162">
    <property type="entry name" value="Resolvase-like_N_sf"/>
</dbReference>
<dbReference type="EMBL" id="PVTO01000008">
    <property type="protein sequence ID" value="PRY82880.1"/>
    <property type="molecule type" value="Genomic_DNA"/>
</dbReference>
<dbReference type="OrthoDB" id="9811097at2"/>
<dbReference type="Gene3D" id="3.90.1750.20">
    <property type="entry name" value="Putative Large Serine Recombinase, Chain B, Domain 2"/>
    <property type="match status" value="1"/>
</dbReference>
<dbReference type="Pfam" id="PF00239">
    <property type="entry name" value="Resolvase"/>
    <property type="match status" value="1"/>
</dbReference>
<dbReference type="InterPro" id="IPR025827">
    <property type="entry name" value="Zn_ribbon_recom_dom"/>
</dbReference>
<protein>
    <submittedName>
        <fullName evidence="4">DNA invertase Pin-like site-specific DNA recombinase</fullName>
    </submittedName>
</protein>
<evidence type="ECO:0000259" key="2">
    <source>
        <dbReference type="PROSITE" id="PS51736"/>
    </source>
</evidence>
<gene>
    <name evidence="4" type="ORF">CLV38_10890</name>
</gene>
<organism evidence="4 5">
    <name type="scientific">Alkalibacterium olivapovliticus</name>
    <dbReference type="NCBI Taxonomy" id="99907"/>
    <lineage>
        <taxon>Bacteria</taxon>
        <taxon>Bacillati</taxon>
        <taxon>Bacillota</taxon>
        <taxon>Bacilli</taxon>
        <taxon>Lactobacillales</taxon>
        <taxon>Carnobacteriaceae</taxon>
        <taxon>Alkalibacterium</taxon>
    </lineage>
</organism>